<dbReference type="InterPro" id="IPR007168">
    <property type="entry name" value="Phageshock_PspC_N"/>
</dbReference>
<keyword evidence="9" id="KW-1185">Reference proteome</keyword>
<keyword evidence="4 6" id="KW-1133">Transmembrane helix</keyword>
<reference evidence="8 9" key="1">
    <citation type="submission" date="2023-07" db="EMBL/GenBank/DDBJ databases">
        <title>Sequencing the genomes of 1000 actinobacteria strains.</title>
        <authorList>
            <person name="Klenk H.-P."/>
        </authorList>
    </citation>
    <scope>NUCLEOTIDE SEQUENCE [LARGE SCALE GENOMIC DNA]</scope>
    <source>
        <strain evidence="8 9">DSM 44508</strain>
    </source>
</reference>
<evidence type="ECO:0000256" key="1">
    <source>
        <dbReference type="ARBA" id="ARBA00004162"/>
    </source>
</evidence>
<accession>A0ABU2B7J2</accession>
<dbReference type="Pfam" id="PF04024">
    <property type="entry name" value="PspC"/>
    <property type="match status" value="1"/>
</dbReference>
<sequence length="61" mass="7104">MEKTMYRIPEKGIIGGVCAGVAEHYGMKPDTIRILYLIAQFLTFPMIFTYLFQWFVTPVKK</sequence>
<keyword evidence="3 6" id="KW-0812">Transmembrane</keyword>
<evidence type="ECO:0000313" key="9">
    <source>
        <dbReference type="Proteomes" id="UP001183619"/>
    </source>
</evidence>
<protein>
    <submittedName>
        <fullName evidence="8">Phage shock protein C</fullName>
    </submittedName>
</protein>
<dbReference type="InterPro" id="IPR052027">
    <property type="entry name" value="PspC"/>
</dbReference>
<comment type="subcellular location">
    <subcellularLocation>
        <location evidence="1">Cell membrane</location>
        <topology evidence="1">Single-pass membrane protein</topology>
    </subcellularLocation>
</comment>
<comment type="caution">
    <text evidence="8">The sequence shown here is derived from an EMBL/GenBank/DDBJ whole genome shotgun (WGS) entry which is preliminary data.</text>
</comment>
<gene>
    <name evidence="8" type="ORF">J2S37_001113</name>
</gene>
<evidence type="ECO:0000256" key="2">
    <source>
        <dbReference type="ARBA" id="ARBA00022475"/>
    </source>
</evidence>
<feature type="transmembrane region" description="Helical" evidence="6">
    <location>
        <begin position="34"/>
        <end position="56"/>
    </location>
</feature>
<evidence type="ECO:0000259" key="7">
    <source>
        <dbReference type="Pfam" id="PF04024"/>
    </source>
</evidence>
<evidence type="ECO:0000313" key="8">
    <source>
        <dbReference type="EMBL" id="MDR7354575.1"/>
    </source>
</evidence>
<keyword evidence="2" id="KW-1003">Cell membrane</keyword>
<feature type="domain" description="Phage shock protein PspC N-terminal" evidence="7">
    <location>
        <begin position="3"/>
        <end position="59"/>
    </location>
</feature>
<dbReference type="PANTHER" id="PTHR33885">
    <property type="entry name" value="PHAGE SHOCK PROTEIN C"/>
    <property type="match status" value="1"/>
</dbReference>
<organism evidence="8 9">
    <name type="scientific">Corynebacterium felinum</name>
    <dbReference type="NCBI Taxonomy" id="131318"/>
    <lineage>
        <taxon>Bacteria</taxon>
        <taxon>Bacillati</taxon>
        <taxon>Actinomycetota</taxon>
        <taxon>Actinomycetes</taxon>
        <taxon>Mycobacteriales</taxon>
        <taxon>Corynebacteriaceae</taxon>
        <taxon>Corynebacterium</taxon>
    </lineage>
</organism>
<proteinExistence type="predicted"/>
<evidence type="ECO:0000256" key="6">
    <source>
        <dbReference type="SAM" id="Phobius"/>
    </source>
</evidence>
<dbReference type="RefSeq" id="WP_277103623.1">
    <property type="nucleotide sequence ID" value="NZ_BAAAJS010000066.1"/>
</dbReference>
<dbReference type="PANTHER" id="PTHR33885:SF3">
    <property type="entry name" value="PHAGE SHOCK PROTEIN C"/>
    <property type="match status" value="1"/>
</dbReference>
<evidence type="ECO:0000256" key="3">
    <source>
        <dbReference type="ARBA" id="ARBA00022692"/>
    </source>
</evidence>
<evidence type="ECO:0000256" key="5">
    <source>
        <dbReference type="ARBA" id="ARBA00023136"/>
    </source>
</evidence>
<evidence type="ECO:0000256" key="4">
    <source>
        <dbReference type="ARBA" id="ARBA00022989"/>
    </source>
</evidence>
<dbReference type="EMBL" id="JAVDYF010000001">
    <property type="protein sequence ID" value="MDR7354575.1"/>
    <property type="molecule type" value="Genomic_DNA"/>
</dbReference>
<keyword evidence="5 6" id="KW-0472">Membrane</keyword>
<dbReference type="Proteomes" id="UP001183619">
    <property type="component" value="Unassembled WGS sequence"/>
</dbReference>
<name>A0ABU2B7J2_9CORY</name>